<dbReference type="PANTHER" id="PTHR15462">
    <property type="entry name" value="SERINE PROTEASE"/>
    <property type="match status" value="1"/>
</dbReference>
<evidence type="ECO:0000256" key="3">
    <source>
        <dbReference type="RuleBase" id="RU363034"/>
    </source>
</evidence>
<evidence type="ECO:0000313" key="9">
    <source>
        <dbReference type="Proteomes" id="UP000303847"/>
    </source>
</evidence>
<evidence type="ECO:0000256" key="2">
    <source>
        <dbReference type="ARBA" id="ARBA00023157"/>
    </source>
</evidence>
<dbReference type="OrthoDB" id="267336at2"/>
<dbReference type="PROSITE" id="PS50240">
    <property type="entry name" value="TRYPSIN_DOM"/>
    <property type="match status" value="1"/>
</dbReference>
<dbReference type="InterPro" id="IPR033116">
    <property type="entry name" value="TRYPSIN_SER"/>
</dbReference>
<keyword evidence="1 4" id="KW-0732">Signal</keyword>
<dbReference type="AlphaFoldDB" id="A0A2U1URY2"/>
<evidence type="ECO:0000313" key="6">
    <source>
        <dbReference type="EMBL" id="PWC24426.1"/>
    </source>
</evidence>
<gene>
    <name evidence="6" type="ORF">DDT54_09600</name>
    <name evidence="7" type="ORF">EH206_09310</name>
</gene>
<keyword evidence="2" id="KW-1015">Disulfide bond</keyword>
<dbReference type="PANTHER" id="PTHR15462:SF8">
    <property type="entry name" value="SERINE PROTEASE"/>
    <property type="match status" value="1"/>
</dbReference>
<keyword evidence="3" id="KW-0720">Serine protease</keyword>
<dbReference type="PRINTS" id="PR00722">
    <property type="entry name" value="CHYMOTRYPSIN"/>
</dbReference>
<dbReference type="PROSITE" id="PS00135">
    <property type="entry name" value="TRYPSIN_SER"/>
    <property type="match status" value="1"/>
</dbReference>
<keyword evidence="9" id="KW-1185">Reference proteome</keyword>
<dbReference type="Pfam" id="PF00089">
    <property type="entry name" value="Trypsin"/>
    <property type="match status" value="1"/>
</dbReference>
<evidence type="ECO:0000256" key="4">
    <source>
        <dbReference type="SAM" id="SignalP"/>
    </source>
</evidence>
<dbReference type="EMBL" id="QDKK01000013">
    <property type="protein sequence ID" value="PWC24426.1"/>
    <property type="molecule type" value="Genomic_DNA"/>
</dbReference>
<dbReference type="Proteomes" id="UP000295985">
    <property type="component" value="Unassembled WGS sequence"/>
</dbReference>
<protein>
    <submittedName>
        <fullName evidence="6">Serine protease</fullName>
    </submittedName>
</protein>
<dbReference type="GO" id="GO:0004252">
    <property type="term" value="F:serine-type endopeptidase activity"/>
    <property type="evidence" value="ECO:0007669"/>
    <property type="project" value="InterPro"/>
</dbReference>
<dbReference type="GO" id="GO:0006508">
    <property type="term" value="P:proteolysis"/>
    <property type="evidence" value="ECO:0007669"/>
    <property type="project" value="UniProtKB-KW"/>
</dbReference>
<organism evidence="6 8">
    <name type="scientific">Brenneria nigrifluens DSM 30175 = ATCC 13028</name>
    <dbReference type="NCBI Taxonomy" id="1121120"/>
    <lineage>
        <taxon>Bacteria</taxon>
        <taxon>Pseudomonadati</taxon>
        <taxon>Pseudomonadota</taxon>
        <taxon>Gammaproteobacteria</taxon>
        <taxon>Enterobacterales</taxon>
        <taxon>Pectobacteriaceae</taxon>
        <taxon>Brenneria</taxon>
    </lineage>
</organism>
<evidence type="ECO:0000259" key="5">
    <source>
        <dbReference type="PROSITE" id="PS50240"/>
    </source>
</evidence>
<dbReference type="InterPro" id="IPR018114">
    <property type="entry name" value="TRYPSIN_HIS"/>
</dbReference>
<evidence type="ECO:0000313" key="8">
    <source>
        <dbReference type="Proteomes" id="UP000295985"/>
    </source>
</evidence>
<name>A0A2U1URY2_9GAMM</name>
<dbReference type="InterPro" id="IPR001254">
    <property type="entry name" value="Trypsin_dom"/>
</dbReference>
<dbReference type="Gene3D" id="2.40.10.10">
    <property type="entry name" value="Trypsin-like serine proteases"/>
    <property type="match status" value="2"/>
</dbReference>
<evidence type="ECO:0000313" key="7">
    <source>
        <dbReference type="EMBL" id="QCR04356.1"/>
    </source>
</evidence>
<sequence>MRISAWLLCSLSLVPLFNWAESGDVSAAQRQQILFFNHDDRDSVPDVTQWPWQAIGQLETASGNLCTATLISPHLALTAGHCVLTPPDGEPDRPVTLRFLATDSGWRYETTDLEALVNKKLSDLLEADGQGWVVTPAAAPWDYALIRLAQTPPDITPLPMWQGSRQALVQALAQNKHRVTQAGYPEDHQNTLYRHQDCLITGWIQSAVVSHRCDTLPGDSGSPLVLHTASGWVLMGIQSSAPAAGDRDKADNRAVAVTAIRQALETLAQKSGVLPSRPGVVK</sequence>
<dbReference type="SUPFAM" id="SSF50494">
    <property type="entry name" value="Trypsin-like serine proteases"/>
    <property type="match status" value="1"/>
</dbReference>
<dbReference type="EMBL" id="CP034036">
    <property type="protein sequence ID" value="QCR04356.1"/>
    <property type="molecule type" value="Genomic_DNA"/>
</dbReference>
<dbReference type="InterPro" id="IPR050966">
    <property type="entry name" value="Glutamyl_endopeptidase"/>
</dbReference>
<reference evidence="7 9" key="2">
    <citation type="submission" date="2018-11" db="EMBL/GenBank/DDBJ databases">
        <title>Genome sequences of Brenneria nigrifluens and Brenneria rubrifaciens.</title>
        <authorList>
            <person name="Poret-Peterson A.T."/>
            <person name="McClean A.E."/>
            <person name="Kluepfel D.A."/>
        </authorList>
    </citation>
    <scope>NUCLEOTIDE SEQUENCE [LARGE SCALE GENOMIC DNA]</scope>
    <source>
        <strain evidence="7 9">ATCC 13028</strain>
    </source>
</reference>
<evidence type="ECO:0000256" key="1">
    <source>
        <dbReference type="ARBA" id="ARBA00022729"/>
    </source>
</evidence>
<feature type="chain" id="PRO_5015397094" evidence="4">
    <location>
        <begin position="21"/>
        <end position="282"/>
    </location>
</feature>
<dbReference type="InterPro" id="IPR043504">
    <property type="entry name" value="Peptidase_S1_PA_chymotrypsin"/>
</dbReference>
<dbReference type="RefSeq" id="WP_009112518.1">
    <property type="nucleotide sequence ID" value="NZ_CP034036.1"/>
</dbReference>
<proteinExistence type="predicted"/>
<dbReference type="Proteomes" id="UP000303847">
    <property type="component" value="Chromosome"/>
</dbReference>
<reference evidence="6 8" key="1">
    <citation type="submission" date="2018-04" db="EMBL/GenBank/DDBJ databases">
        <title>Brenneria corticis sp.nov.</title>
        <authorList>
            <person name="Li Y."/>
        </authorList>
    </citation>
    <scope>NUCLEOTIDE SEQUENCE [LARGE SCALE GENOMIC DNA]</scope>
    <source>
        <strain evidence="6 8">LMG 2694</strain>
    </source>
</reference>
<feature type="signal peptide" evidence="4">
    <location>
        <begin position="1"/>
        <end position="20"/>
    </location>
</feature>
<dbReference type="InterPro" id="IPR009003">
    <property type="entry name" value="Peptidase_S1_PA"/>
</dbReference>
<keyword evidence="3" id="KW-0378">Hydrolase</keyword>
<keyword evidence="3 6" id="KW-0645">Protease</keyword>
<dbReference type="PROSITE" id="PS00134">
    <property type="entry name" value="TRYPSIN_HIS"/>
    <property type="match status" value="1"/>
</dbReference>
<feature type="domain" description="Peptidase S1" evidence="5">
    <location>
        <begin position="49"/>
        <end position="265"/>
    </location>
</feature>
<accession>A0A2U1URY2</accession>
<dbReference type="InterPro" id="IPR001314">
    <property type="entry name" value="Peptidase_S1A"/>
</dbReference>